<accession>A0A8J3BUJ1</accession>
<dbReference type="Proteomes" id="UP000656042">
    <property type="component" value="Unassembled WGS sequence"/>
</dbReference>
<protein>
    <submittedName>
        <fullName evidence="2">Uncharacterized protein</fullName>
    </submittedName>
</protein>
<dbReference type="EMBL" id="BMMX01000002">
    <property type="protein sequence ID" value="GGK79614.1"/>
    <property type="molecule type" value="Genomic_DNA"/>
</dbReference>
<dbReference type="AlphaFoldDB" id="A0A8J3BUJ1"/>
<reference evidence="2" key="2">
    <citation type="submission" date="2020-09" db="EMBL/GenBank/DDBJ databases">
        <authorList>
            <person name="Sun Q."/>
            <person name="Zhou Y."/>
        </authorList>
    </citation>
    <scope>NUCLEOTIDE SEQUENCE</scope>
    <source>
        <strain evidence="2">CGMCC 4.7299</strain>
    </source>
</reference>
<keyword evidence="3" id="KW-1185">Reference proteome</keyword>
<feature type="region of interest" description="Disordered" evidence="1">
    <location>
        <begin position="49"/>
        <end position="73"/>
    </location>
</feature>
<sequence>MPGAEDEFAADVARTAIEDYWQFLVAQPQPQAIREYCPDLPEWQADLLRWEERQGPPTPTGDGSSNGSAGWCG</sequence>
<comment type="caution">
    <text evidence="2">The sequence shown here is derived from an EMBL/GenBank/DDBJ whole genome shotgun (WGS) entry which is preliminary data.</text>
</comment>
<evidence type="ECO:0000313" key="2">
    <source>
        <dbReference type="EMBL" id="GGK79614.1"/>
    </source>
</evidence>
<evidence type="ECO:0000313" key="3">
    <source>
        <dbReference type="Proteomes" id="UP000656042"/>
    </source>
</evidence>
<evidence type="ECO:0000256" key="1">
    <source>
        <dbReference type="SAM" id="MobiDB-lite"/>
    </source>
</evidence>
<feature type="compositionally biased region" description="Polar residues" evidence="1">
    <location>
        <begin position="61"/>
        <end position="73"/>
    </location>
</feature>
<reference evidence="2" key="1">
    <citation type="journal article" date="2014" name="Int. J. Syst. Evol. Microbiol.">
        <title>Complete genome sequence of Corynebacterium casei LMG S-19264T (=DSM 44701T), isolated from a smear-ripened cheese.</title>
        <authorList>
            <consortium name="US DOE Joint Genome Institute (JGI-PGF)"/>
            <person name="Walter F."/>
            <person name="Albersmeier A."/>
            <person name="Kalinowski J."/>
            <person name="Ruckert C."/>
        </authorList>
    </citation>
    <scope>NUCLEOTIDE SEQUENCE</scope>
    <source>
        <strain evidence="2">CGMCC 4.7299</strain>
    </source>
</reference>
<organism evidence="2 3">
    <name type="scientific">Mangrovihabitans endophyticus</name>
    <dbReference type="NCBI Taxonomy" id="1751298"/>
    <lineage>
        <taxon>Bacteria</taxon>
        <taxon>Bacillati</taxon>
        <taxon>Actinomycetota</taxon>
        <taxon>Actinomycetes</taxon>
        <taxon>Micromonosporales</taxon>
        <taxon>Micromonosporaceae</taxon>
        <taxon>Mangrovihabitans</taxon>
    </lineage>
</organism>
<proteinExistence type="predicted"/>
<name>A0A8J3BUJ1_9ACTN</name>
<dbReference type="RefSeq" id="WP_194505933.1">
    <property type="nucleotide sequence ID" value="NZ_BMMX01000002.1"/>
</dbReference>
<gene>
    <name evidence="2" type="ORF">GCM10012284_12010</name>
</gene>